<reference evidence="1 2" key="1">
    <citation type="submission" date="2017-11" db="EMBL/GenBank/DDBJ databases">
        <title>Complete genome sequence of Streptomyces lavendulae subsp. lavendulae CCM 3239 (formerly 'Streptomyces aureofaciens CCM 3239'), the producer of the angucycline-type antibiotic auricin.</title>
        <authorList>
            <person name="Busche T."/>
            <person name="Novakova R."/>
            <person name="Al'Dilaimi A."/>
            <person name="Homerova D."/>
            <person name="Feckova L."/>
            <person name="Rezuchova B."/>
            <person name="Mingyar E."/>
            <person name="Csolleiova D."/>
            <person name="Bekeova C."/>
            <person name="Winkler A."/>
            <person name="Sevcikova B."/>
            <person name="Kalinowski J."/>
            <person name="Kormanec J."/>
            <person name="Ruckert C."/>
        </authorList>
    </citation>
    <scope>NUCLEOTIDE SEQUENCE [LARGE SCALE GENOMIC DNA]</scope>
    <source>
        <strain evidence="1 2">CCM 3239</strain>
    </source>
</reference>
<name>A0A2K8P884_STRLA</name>
<keyword evidence="2" id="KW-1185">Reference proteome</keyword>
<evidence type="ECO:0000313" key="1">
    <source>
        <dbReference type="EMBL" id="ATZ22949.1"/>
    </source>
</evidence>
<dbReference type="RefSeq" id="WP_051841581.1">
    <property type="nucleotide sequence ID" value="NZ_BSRP01000001.1"/>
</dbReference>
<dbReference type="Proteomes" id="UP000231791">
    <property type="component" value="Chromosome"/>
</dbReference>
<accession>A0A2K8P884</accession>
<dbReference type="PROSITE" id="PS50801">
    <property type="entry name" value="STAS"/>
    <property type="match status" value="1"/>
</dbReference>
<dbReference type="PANTHER" id="PTHR33495">
    <property type="entry name" value="ANTI-SIGMA FACTOR ANTAGONIST TM_1081-RELATED-RELATED"/>
    <property type="match status" value="1"/>
</dbReference>
<dbReference type="PANTHER" id="PTHR33495:SF2">
    <property type="entry name" value="ANTI-SIGMA FACTOR ANTAGONIST TM_1081-RELATED"/>
    <property type="match status" value="1"/>
</dbReference>
<dbReference type="InterPro" id="IPR002645">
    <property type="entry name" value="STAS_dom"/>
</dbReference>
<sequence>MTTALIDLKTVARDDRGLRIALAGELDFYTAGQVGPRLRELAGSGHRNIVLDLCGLAFCDSAGIDLLTRLDRHCRVAGTRLLLCDVPPLVVKSMRVLSADHGLKFVVS</sequence>
<dbReference type="SUPFAM" id="SSF52091">
    <property type="entry name" value="SpoIIaa-like"/>
    <property type="match status" value="1"/>
</dbReference>
<dbReference type="OrthoDB" id="5471473at2"/>
<evidence type="ECO:0000313" key="2">
    <source>
        <dbReference type="Proteomes" id="UP000231791"/>
    </source>
</evidence>
<dbReference type="Gene3D" id="3.30.750.24">
    <property type="entry name" value="STAS domain"/>
    <property type="match status" value="1"/>
</dbReference>
<organism evidence="1 2">
    <name type="scientific">Streptomyces lavendulae subsp. lavendulae</name>
    <dbReference type="NCBI Taxonomy" id="58340"/>
    <lineage>
        <taxon>Bacteria</taxon>
        <taxon>Bacillati</taxon>
        <taxon>Actinomycetota</taxon>
        <taxon>Actinomycetes</taxon>
        <taxon>Kitasatosporales</taxon>
        <taxon>Streptomycetaceae</taxon>
        <taxon>Streptomyces</taxon>
    </lineage>
</organism>
<dbReference type="AlphaFoldDB" id="A0A2K8P884"/>
<dbReference type="GO" id="GO:0043856">
    <property type="term" value="F:anti-sigma factor antagonist activity"/>
    <property type="evidence" value="ECO:0007669"/>
    <property type="project" value="TreeGrafter"/>
</dbReference>
<dbReference type="KEGG" id="slx:SLAV_05220"/>
<dbReference type="Pfam" id="PF13466">
    <property type="entry name" value="STAS_2"/>
    <property type="match status" value="1"/>
</dbReference>
<proteinExistence type="predicted"/>
<dbReference type="EMBL" id="CP024985">
    <property type="protein sequence ID" value="ATZ22949.1"/>
    <property type="molecule type" value="Genomic_DNA"/>
</dbReference>
<dbReference type="InterPro" id="IPR036513">
    <property type="entry name" value="STAS_dom_sf"/>
</dbReference>
<protein>
    <submittedName>
        <fullName evidence="1">Anti-sigma factor antagonist</fullName>
    </submittedName>
</protein>
<dbReference type="CDD" id="cd07043">
    <property type="entry name" value="STAS_anti-anti-sigma_factors"/>
    <property type="match status" value="1"/>
</dbReference>
<gene>
    <name evidence="1" type="ORF">SLAV_05220</name>
</gene>
<dbReference type="InterPro" id="IPR058548">
    <property type="entry name" value="MlaB-like_STAS"/>
</dbReference>
<dbReference type="GeneID" id="49382174"/>